<feature type="domain" description="Luciferase-like" evidence="2">
    <location>
        <begin position="10"/>
        <end position="243"/>
    </location>
</feature>
<protein>
    <submittedName>
        <fullName evidence="3">TIGR03564 family F420-dependent LLM class oxidoreductase</fullName>
        <ecNumber evidence="3">1.-.-.-</ecNumber>
    </submittedName>
</protein>
<dbReference type="KEGG" id="ima:PO878_06855"/>
<evidence type="ECO:0000259" key="2">
    <source>
        <dbReference type="Pfam" id="PF00296"/>
    </source>
</evidence>
<evidence type="ECO:0000313" key="3">
    <source>
        <dbReference type="EMBL" id="WCO68445.1"/>
    </source>
</evidence>
<dbReference type="InterPro" id="IPR011251">
    <property type="entry name" value="Luciferase-like_dom"/>
</dbReference>
<dbReference type="SUPFAM" id="SSF51679">
    <property type="entry name" value="Bacterial luciferase-like"/>
    <property type="match status" value="1"/>
</dbReference>
<dbReference type="Gene3D" id="3.20.20.30">
    <property type="entry name" value="Luciferase-like domain"/>
    <property type="match status" value="1"/>
</dbReference>
<keyword evidence="1 3" id="KW-0560">Oxidoreductase</keyword>
<accession>A0AAE9Y817</accession>
<dbReference type="Proteomes" id="UP001216390">
    <property type="component" value="Chromosome"/>
</dbReference>
<dbReference type="InterPro" id="IPR019910">
    <property type="entry name" value="Lucif-like_OxRdtase_MSMEG_4879"/>
</dbReference>
<organism evidence="3 4">
    <name type="scientific">Iamia majanohamensis</name>
    <dbReference type="NCBI Taxonomy" id="467976"/>
    <lineage>
        <taxon>Bacteria</taxon>
        <taxon>Bacillati</taxon>
        <taxon>Actinomycetota</taxon>
        <taxon>Acidimicrobiia</taxon>
        <taxon>Acidimicrobiales</taxon>
        <taxon>Iamiaceae</taxon>
        <taxon>Iamia</taxon>
    </lineage>
</organism>
<evidence type="ECO:0000313" key="4">
    <source>
        <dbReference type="Proteomes" id="UP001216390"/>
    </source>
</evidence>
<dbReference type="NCBIfam" id="TIGR03564">
    <property type="entry name" value="F420_MSMEG_4879"/>
    <property type="match status" value="1"/>
</dbReference>
<dbReference type="CDD" id="cd01097">
    <property type="entry name" value="Tetrahydromethanopterin_reductase"/>
    <property type="match status" value="1"/>
</dbReference>
<proteinExistence type="predicted"/>
<dbReference type="Pfam" id="PF00296">
    <property type="entry name" value="Bac_luciferase"/>
    <property type="match status" value="1"/>
</dbReference>
<dbReference type="AlphaFoldDB" id="A0AAE9Y817"/>
<dbReference type="EC" id="1.-.-.-" evidence="3"/>
<dbReference type="InterPro" id="IPR036661">
    <property type="entry name" value="Luciferase-like_sf"/>
</dbReference>
<dbReference type="PANTHER" id="PTHR43244:SF1">
    <property type="entry name" value="5,10-METHYLENETETRAHYDROMETHANOPTERIN REDUCTASE"/>
    <property type="match status" value="1"/>
</dbReference>
<dbReference type="PANTHER" id="PTHR43244">
    <property type="match status" value="1"/>
</dbReference>
<keyword evidence="4" id="KW-1185">Reference proteome</keyword>
<dbReference type="EMBL" id="CP116942">
    <property type="protein sequence ID" value="WCO68445.1"/>
    <property type="molecule type" value="Genomic_DNA"/>
</dbReference>
<dbReference type="GO" id="GO:0016705">
    <property type="term" value="F:oxidoreductase activity, acting on paired donors, with incorporation or reduction of molecular oxygen"/>
    <property type="evidence" value="ECO:0007669"/>
    <property type="project" value="InterPro"/>
</dbReference>
<dbReference type="InterPro" id="IPR050564">
    <property type="entry name" value="F420-G6PD/mer"/>
</dbReference>
<sequence>MDIALFGSAPTVDRLRDDVAAARDEGFSSYWTPQIFDLDALTALAVVSRDVPDIRLGTAVVPTFPRHPMALAQQALTVSQVSGGRLDLGIGLSHKPVVEGMWGLSFDRPVRHMQDYLEVLGPLLRGDDVSHTGELVTGRGALGVRADAPPVYVAALGEQMLKVAGRRADGTVTWMTGPATVADLTAPTIRAAAEEAGRPEPKVISAVPVCLTEDVDTARARTAEELVVYGQLPSYRAMLDHEGLGGPEDLALIGDRDLIEAGLRRFLDAGATTVVANPVGTREERTATRAAVAAMLG</sequence>
<name>A0AAE9Y817_9ACTN</name>
<evidence type="ECO:0000256" key="1">
    <source>
        <dbReference type="ARBA" id="ARBA00023002"/>
    </source>
</evidence>
<gene>
    <name evidence="3" type="ORF">PO878_06855</name>
</gene>
<reference evidence="3" key="1">
    <citation type="submission" date="2023-01" db="EMBL/GenBank/DDBJ databases">
        <title>The diversity of Class Acidimicrobiia in South China Sea sediment environments and the proposal of Iamia marina sp. nov., a novel species of the genus Iamia.</title>
        <authorList>
            <person name="He Y."/>
            <person name="Tian X."/>
        </authorList>
    </citation>
    <scope>NUCLEOTIDE SEQUENCE</scope>
    <source>
        <strain evidence="3">DSM 19957</strain>
    </source>
</reference>
<dbReference type="RefSeq" id="WP_272737962.1">
    <property type="nucleotide sequence ID" value="NZ_CP116942.1"/>
</dbReference>